<dbReference type="EMBL" id="JAPWGM010000003">
    <property type="protein sequence ID" value="MCZ4244290.1"/>
    <property type="molecule type" value="Genomic_DNA"/>
</dbReference>
<dbReference type="RefSeq" id="WP_269427362.1">
    <property type="nucleotide sequence ID" value="NZ_JAPWGM010000003.1"/>
</dbReference>
<dbReference type="Proteomes" id="UP001144347">
    <property type="component" value="Unassembled WGS sequence"/>
</dbReference>
<dbReference type="InterPro" id="IPR014710">
    <property type="entry name" value="RmlC-like_jellyroll"/>
</dbReference>
<sequence length="67" mass="7779">MFFDFIKNDQHFNTVKWPPDISHKHRATPTDTMAHVAIGTNTQKGSVVWLENVSDSEYSMPRDLIFK</sequence>
<dbReference type="Gene3D" id="2.60.120.10">
    <property type="entry name" value="Jelly Rolls"/>
    <property type="match status" value="1"/>
</dbReference>
<evidence type="ECO:0000313" key="2">
    <source>
        <dbReference type="Proteomes" id="UP001144347"/>
    </source>
</evidence>
<proteinExistence type="predicted"/>
<keyword evidence="2" id="KW-1185">Reference proteome</keyword>
<name>A0ABT4L8N1_9SPHI</name>
<reference evidence="1" key="1">
    <citation type="submission" date="2022-12" db="EMBL/GenBank/DDBJ databases">
        <title>Genome sequence of HCMS5-2.</title>
        <authorList>
            <person name="Woo H."/>
        </authorList>
    </citation>
    <scope>NUCLEOTIDE SEQUENCE</scope>
    <source>
        <strain evidence="1">HCMS5-2</strain>
    </source>
</reference>
<organism evidence="1 2">
    <name type="scientific">Pedobacter punctiformis</name>
    <dbReference type="NCBI Taxonomy" id="3004097"/>
    <lineage>
        <taxon>Bacteria</taxon>
        <taxon>Pseudomonadati</taxon>
        <taxon>Bacteroidota</taxon>
        <taxon>Sphingobacteriia</taxon>
        <taxon>Sphingobacteriales</taxon>
        <taxon>Sphingobacteriaceae</taxon>
        <taxon>Pedobacter</taxon>
    </lineage>
</organism>
<comment type="caution">
    <text evidence="1">The sequence shown here is derived from an EMBL/GenBank/DDBJ whole genome shotgun (WGS) entry which is preliminary data.</text>
</comment>
<gene>
    <name evidence="1" type="ORF">O0955_09770</name>
</gene>
<evidence type="ECO:0000313" key="1">
    <source>
        <dbReference type="EMBL" id="MCZ4244290.1"/>
    </source>
</evidence>
<accession>A0ABT4L8N1</accession>
<protein>
    <submittedName>
        <fullName evidence="1">Uncharacterized protein</fullName>
    </submittedName>
</protein>